<evidence type="ECO:0000313" key="5">
    <source>
        <dbReference type="EMBL" id="SDU78921.1"/>
    </source>
</evidence>
<evidence type="ECO:0000256" key="1">
    <source>
        <dbReference type="SAM" id="Coils"/>
    </source>
</evidence>
<feature type="domain" description="TPM" evidence="4">
    <location>
        <begin position="54"/>
        <end position="138"/>
    </location>
</feature>
<keyword evidence="6" id="KW-1185">Reference proteome</keyword>
<feature type="region of interest" description="Disordered" evidence="2">
    <location>
        <begin position="614"/>
        <end position="641"/>
    </location>
</feature>
<dbReference type="AlphaFoldDB" id="A0A1H2LEB0"/>
<dbReference type="GeneID" id="65344413"/>
<evidence type="ECO:0000313" key="6">
    <source>
        <dbReference type="Proteomes" id="UP000214355"/>
    </source>
</evidence>
<keyword evidence="1" id="KW-0175">Coiled coil</keyword>
<feature type="transmembrane region" description="Helical" evidence="3">
    <location>
        <begin position="164"/>
        <end position="184"/>
    </location>
</feature>
<reference evidence="6" key="1">
    <citation type="submission" date="2016-10" db="EMBL/GenBank/DDBJ databases">
        <authorList>
            <person name="Varghese N."/>
            <person name="Submissions S."/>
        </authorList>
    </citation>
    <scope>NUCLEOTIDE SEQUENCE [LARGE SCALE GENOMIC DNA]</scope>
    <source>
        <strain evidence="6">DSM 10002</strain>
    </source>
</reference>
<name>A0A1H2LEB0_9ACTO</name>
<dbReference type="EMBL" id="LT629804">
    <property type="protein sequence ID" value="SDU78921.1"/>
    <property type="molecule type" value="Genomic_DNA"/>
</dbReference>
<proteinExistence type="predicted"/>
<dbReference type="Proteomes" id="UP000214355">
    <property type="component" value="Chromosome I"/>
</dbReference>
<evidence type="ECO:0000256" key="3">
    <source>
        <dbReference type="SAM" id="Phobius"/>
    </source>
</evidence>
<dbReference type="RefSeq" id="WP_157672883.1">
    <property type="nucleotide sequence ID" value="NZ_LT629804.1"/>
</dbReference>
<evidence type="ECO:0000259" key="4">
    <source>
        <dbReference type="Pfam" id="PF04536"/>
    </source>
</evidence>
<keyword evidence="3" id="KW-0812">Transmembrane</keyword>
<dbReference type="Pfam" id="PF04536">
    <property type="entry name" value="TPM_phosphatase"/>
    <property type="match status" value="1"/>
</dbReference>
<protein>
    <recommendedName>
        <fullName evidence="4">TPM domain-containing protein</fullName>
    </recommendedName>
</protein>
<evidence type="ECO:0000256" key="2">
    <source>
        <dbReference type="SAM" id="MobiDB-lite"/>
    </source>
</evidence>
<dbReference type="STRING" id="131112.SAMN04489737_0670"/>
<dbReference type="OrthoDB" id="5105562at2"/>
<accession>A0A1H2LEB0</accession>
<keyword evidence="3" id="KW-0472">Membrane</keyword>
<keyword evidence="3" id="KW-1133">Transmembrane helix</keyword>
<sequence length="641" mass="69446">MRNLRRLLAAVIAGIFLLLPGVAYAVPPVDISRNYEDYADVSEREAQLSNLIVEVSSGNLWVITVDNFDGLAPDNWAQKTFDKSGLTSVDGLLAVSVGTSELYAYSPDGQIKELLNQATSQDVLDKFHDGEWDAGIELFGEHVRTLRNGGPAPVAPGQAAAPNVLPVIVLIALGGAVVVGFSVWRKKKARVSEDMSNAQLAKQASAELLAADDDVRAGANELEFARAEFGVEATREFHDALTQAQEAVHKAFNLRRLLDDDEPETPAQQHQMNTQILQLSHHARETMQAQAEQFSALRDLANRVDSKLSDLQERHDELQAQLSLAEVKVRNLGLSFPQESLATISTYPSQIRTLLSASSTHITDAHTHVKQAEKGEAVQYARMAEGVLDQASKLIDRIDQAPTLLAQARDHLPQAIESLSADISDAKRLGQGNATITQRRQEAEAAIARATAGSAVDLLLVADQLEEAERQLDLALVHVRTAAEQEDKRNTKLTQYRIRLEEKLARLDEDVTRYREVVTADTRTLLNRAHSAFTSAQSQTGEQQLSTYSSAMDYAQRAERALNSDIEDYRGSGRQSRTGSELGGELAGAILTGVARSLIYGALSGGSSRRNDWGNNSFGSGGNSHSGGGFGSGGGGFGKTF</sequence>
<dbReference type="InterPro" id="IPR007621">
    <property type="entry name" value="TPM_dom"/>
</dbReference>
<dbReference type="Gene3D" id="3.10.310.50">
    <property type="match status" value="1"/>
</dbReference>
<organism evidence="5 6">
    <name type="scientific">Arcanobacterium phocae</name>
    <dbReference type="NCBI Taxonomy" id="131112"/>
    <lineage>
        <taxon>Bacteria</taxon>
        <taxon>Bacillati</taxon>
        <taxon>Actinomycetota</taxon>
        <taxon>Actinomycetes</taxon>
        <taxon>Actinomycetales</taxon>
        <taxon>Actinomycetaceae</taxon>
        <taxon>Arcanobacterium</taxon>
    </lineage>
</organism>
<feature type="coiled-coil region" evidence="1">
    <location>
        <begin position="301"/>
        <end position="328"/>
    </location>
</feature>
<feature type="compositionally biased region" description="Gly residues" evidence="2">
    <location>
        <begin position="619"/>
        <end position="641"/>
    </location>
</feature>
<gene>
    <name evidence="5" type="ORF">SAMN04489737_0670</name>
</gene>
<feature type="coiled-coil region" evidence="1">
    <location>
        <begin position="465"/>
        <end position="517"/>
    </location>
</feature>